<dbReference type="Proteomes" id="UP000002247">
    <property type="component" value="Chromosome"/>
</dbReference>
<feature type="compositionally biased region" description="Basic and acidic residues" evidence="1">
    <location>
        <begin position="92"/>
        <end position="102"/>
    </location>
</feature>
<evidence type="ECO:0000313" key="3">
    <source>
        <dbReference type="EMBL" id="ADG98962.1"/>
    </source>
</evidence>
<evidence type="ECO:0000313" key="4">
    <source>
        <dbReference type="Proteomes" id="UP000002247"/>
    </source>
</evidence>
<dbReference type="KEGG" id="srt:Srot_2525"/>
<protein>
    <submittedName>
        <fullName evidence="3">RNA polymerase sigma factor, sigma-70 family</fullName>
    </submittedName>
</protein>
<dbReference type="PROSITE" id="PS51257">
    <property type="entry name" value="PROKAR_LIPOPROTEIN"/>
    <property type="match status" value="1"/>
</dbReference>
<accession>D6ZBL0</accession>
<organism evidence="3 4">
    <name type="scientific">Segniliparus rotundus (strain ATCC BAA-972 / CDC 1076 / CIP 108378 / DSM 44985 / JCM 13578)</name>
    <dbReference type="NCBI Taxonomy" id="640132"/>
    <lineage>
        <taxon>Bacteria</taxon>
        <taxon>Bacillati</taxon>
        <taxon>Actinomycetota</taxon>
        <taxon>Actinomycetes</taxon>
        <taxon>Mycobacteriales</taxon>
        <taxon>Segniliparaceae</taxon>
        <taxon>Segniliparus</taxon>
    </lineage>
</organism>
<feature type="compositionally biased region" description="Acidic residues" evidence="1">
    <location>
        <begin position="82"/>
        <end position="91"/>
    </location>
</feature>
<evidence type="ECO:0000256" key="2">
    <source>
        <dbReference type="SAM" id="SignalP"/>
    </source>
</evidence>
<feature type="signal peptide" evidence="2">
    <location>
        <begin position="1"/>
        <end position="27"/>
    </location>
</feature>
<gene>
    <name evidence="3" type="ordered locus">Srot_2525</name>
</gene>
<dbReference type="EMBL" id="CP001958">
    <property type="protein sequence ID" value="ADG98962.1"/>
    <property type="molecule type" value="Genomic_DNA"/>
</dbReference>
<feature type="region of interest" description="Disordered" evidence="1">
    <location>
        <begin position="79"/>
        <end position="108"/>
    </location>
</feature>
<feature type="chain" id="PRO_5038805161" evidence="2">
    <location>
        <begin position="28"/>
        <end position="108"/>
    </location>
</feature>
<evidence type="ECO:0000256" key="1">
    <source>
        <dbReference type="SAM" id="MobiDB-lite"/>
    </source>
</evidence>
<dbReference type="AlphaFoldDB" id="D6ZBL0"/>
<reference evidence="3 4" key="1">
    <citation type="journal article" date="2010" name="Stand. Genomic Sci.">
        <title>Complete genome sequence of Segniliparus rotundus type strain (CDC 1076).</title>
        <authorList>
            <person name="Sikorski J."/>
            <person name="Lapidus A."/>
            <person name="Copeland A."/>
            <person name="Misra M."/>
            <person name="Glavina Del Rio T."/>
            <person name="Nolan M."/>
            <person name="Lucas S."/>
            <person name="Chen F."/>
            <person name="Tice H."/>
            <person name="Cheng J.F."/>
            <person name="Jando M."/>
            <person name="Schneider S."/>
            <person name="Bruce D."/>
            <person name="Goodwin L."/>
            <person name="Pitluck S."/>
            <person name="Liolios K."/>
            <person name="Mikhailova N."/>
            <person name="Pati A."/>
            <person name="Ivanova N."/>
            <person name="Mavromatis K."/>
            <person name="Chen A."/>
            <person name="Palaniappan K."/>
            <person name="Chertkov O."/>
            <person name="Land M."/>
            <person name="Hauser L."/>
            <person name="Chang Y.J."/>
            <person name="Jeffries C.D."/>
            <person name="Brettin T."/>
            <person name="Detter J.C."/>
            <person name="Han C."/>
            <person name="Rohde M."/>
            <person name="Goker M."/>
            <person name="Bristow J."/>
            <person name="Eisen J.A."/>
            <person name="Markowitz V."/>
            <person name="Hugenholtz P."/>
            <person name="Kyrpides N.C."/>
            <person name="Klenk H.P."/>
        </authorList>
    </citation>
    <scope>NUCLEOTIDE SEQUENCE [LARGE SCALE GENOMIC DNA]</scope>
    <source>
        <strain evidence="4">ATCC BAA-972 / CDC 1076 / CIP 108378 / DSM 44985 / JCM 13578</strain>
    </source>
</reference>
<keyword evidence="2" id="KW-0732">Signal</keyword>
<keyword evidence="4" id="KW-1185">Reference proteome</keyword>
<dbReference type="STRING" id="640132.Srot_2525"/>
<sequence>MENVRMLWPLLAATTTLTMFGACPTAAAESCFHGIYLDAVDGKAYACPWGGGMVHTTHGDVYVDVGGIVLPDSAYAFGLPDDGADDPDGADDGAKDGDHGADDGDSGE</sequence>
<dbReference type="HOGENOM" id="CLU_2289716_0_0_11"/>
<proteinExistence type="predicted"/>
<name>D6ZBL0_SEGRD</name>